<reference evidence="3" key="1">
    <citation type="submission" date="2017-01" db="EMBL/GenBank/DDBJ databases">
        <authorList>
            <person name="Varghese N."/>
            <person name="Submissions S."/>
        </authorList>
    </citation>
    <scope>NUCLEOTIDE SEQUENCE [LARGE SCALE GENOMIC DNA]</scope>
    <source>
        <strain evidence="3">type strain: HArc-</strain>
    </source>
</reference>
<keyword evidence="1" id="KW-0812">Transmembrane</keyword>
<dbReference type="Proteomes" id="UP000185936">
    <property type="component" value="Unassembled WGS sequence"/>
</dbReference>
<evidence type="ECO:0000313" key="3">
    <source>
        <dbReference type="Proteomes" id="UP000185936"/>
    </source>
</evidence>
<evidence type="ECO:0000256" key="1">
    <source>
        <dbReference type="SAM" id="Phobius"/>
    </source>
</evidence>
<gene>
    <name evidence="2" type="ORF">SAMN05421752_10312</name>
</gene>
<feature type="transmembrane region" description="Helical" evidence="1">
    <location>
        <begin position="7"/>
        <end position="26"/>
    </location>
</feature>
<sequence>MRAETKVVLGMLVGAALLTLIVSIRFSSFG</sequence>
<keyword evidence="1" id="KW-1133">Transmembrane helix</keyword>
<organism evidence="2 3">
    <name type="scientific">Natronorubrum thiooxidans</name>
    <dbReference type="NCBI Taxonomy" id="308853"/>
    <lineage>
        <taxon>Archaea</taxon>
        <taxon>Methanobacteriati</taxon>
        <taxon>Methanobacteriota</taxon>
        <taxon>Stenosarchaea group</taxon>
        <taxon>Halobacteria</taxon>
        <taxon>Halobacteriales</taxon>
        <taxon>Natrialbaceae</taxon>
        <taxon>Natronorubrum</taxon>
    </lineage>
</organism>
<accession>A0A1N7DXG7</accession>
<dbReference type="EMBL" id="FTNR01000003">
    <property type="protein sequence ID" value="SIR80530.1"/>
    <property type="molecule type" value="Genomic_DNA"/>
</dbReference>
<name>A0A1N7DXG7_9EURY</name>
<dbReference type="AlphaFoldDB" id="A0A1N7DXG7"/>
<keyword evidence="3" id="KW-1185">Reference proteome</keyword>
<proteinExistence type="predicted"/>
<protein>
    <submittedName>
        <fullName evidence="2">Uncharacterized protein</fullName>
    </submittedName>
</protein>
<keyword evidence="1" id="KW-0472">Membrane</keyword>
<evidence type="ECO:0000313" key="2">
    <source>
        <dbReference type="EMBL" id="SIR80530.1"/>
    </source>
</evidence>